<name>A0A316UWR1_9BASI</name>
<feature type="region of interest" description="Disordered" evidence="1">
    <location>
        <begin position="525"/>
        <end position="545"/>
    </location>
</feature>
<accession>A0A316UWR1</accession>
<feature type="compositionally biased region" description="Basic and acidic residues" evidence="1">
    <location>
        <begin position="479"/>
        <end position="501"/>
    </location>
</feature>
<dbReference type="OrthoDB" id="514070at2759"/>
<evidence type="ECO:0000256" key="1">
    <source>
        <dbReference type="SAM" id="MobiDB-lite"/>
    </source>
</evidence>
<evidence type="ECO:0000313" key="3">
    <source>
        <dbReference type="Proteomes" id="UP000245884"/>
    </source>
</evidence>
<feature type="region of interest" description="Disordered" evidence="1">
    <location>
        <begin position="1"/>
        <end position="98"/>
    </location>
</feature>
<dbReference type="GeneID" id="37030873"/>
<feature type="compositionally biased region" description="Low complexity" evidence="1">
    <location>
        <begin position="68"/>
        <end position="98"/>
    </location>
</feature>
<dbReference type="EMBL" id="KZ819663">
    <property type="protein sequence ID" value="PWN29747.1"/>
    <property type="molecule type" value="Genomic_DNA"/>
</dbReference>
<dbReference type="AlphaFoldDB" id="A0A316UWR1"/>
<feature type="region of interest" description="Disordered" evidence="1">
    <location>
        <begin position="479"/>
        <end position="511"/>
    </location>
</feature>
<feature type="compositionally biased region" description="Basic and acidic residues" evidence="1">
    <location>
        <begin position="534"/>
        <end position="545"/>
    </location>
</feature>
<feature type="region of interest" description="Disordered" evidence="1">
    <location>
        <begin position="372"/>
        <end position="423"/>
    </location>
</feature>
<sequence>MPPKGSRGAKQGSSSGSASSRAAALLAKARAASSSSPRASAAVKREPATRGESAALPGFSATSDAFPSSSVPNSYISSSSTSTSASATGSSSSGPQLPLPVLLKRLTSGSGRFSVREAIPVAGKLLKAKLASEEALSLLSNHILEERAGIESQEERAKIITAFGAQTAAASRKRRRADHFESDEYLSREWGNVSAPSASSSKKLLASSVPLLDYHLNPILSLPDLRGRYCYVNRAPVLTAWCVVLLERLGFQRREALSVAHCYVSRTATARGVAIGVFPASKAQVESTHVGSGQPHFELMGVKVPVMQVDVPRPPGTVESEEEGKEWRGIDSEGNCVGPERAFNYIRKSMAQTLPLVVGALSLLADSWMQDEGGGVGGEEGVKEEGGEVKQEPDANSDRIEVEHEEHATSVGSEPADAATSMASCGPDVLHSRAYELYTLFRPSTGGQWGKRARFELDKVLALRRGHEDEWEREWAHRVDEEDEDVRGGRDVQAPAKKDEEQAPEATVDEERALQEDIERAIQEEEAAAAEQSGDSKRVKLEVEQ</sequence>
<protein>
    <submittedName>
        <fullName evidence="2">Uncharacterized protein</fullName>
    </submittedName>
</protein>
<dbReference type="RefSeq" id="XP_025364359.1">
    <property type="nucleotide sequence ID" value="XM_025509050.1"/>
</dbReference>
<feature type="compositionally biased region" description="Basic and acidic residues" evidence="1">
    <location>
        <begin position="380"/>
        <end position="408"/>
    </location>
</feature>
<dbReference type="Proteomes" id="UP000245884">
    <property type="component" value="Unassembled WGS sequence"/>
</dbReference>
<evidence type="ECO:0000313" key="2">
    <source>
        <dbReference type="EMBL" id="PWN29747.1"/>
    </source>
</evidence>
<feature type="compositionally biased region" description="Low complexity" evidence="1">
    <location>
        <begin position="1"/>
        <end position="42"/>
    </location>
</feature>
<keyword evidence="3" id="KW-1185">Reference proteome</keyword>
<gene>
    <name evidence="2" type="ORF">BDZ90DRAFT_278003</name>
</gene>
<reference evidence="2 3" key="1">
    <citation type="journal article" date="2018" name="Mol. Biol. Evol.">
        <title>Broad Genomic Sampling Reveals a Smut Pathogenic Ancestry of the Fungal Clade Ustilaginomycotina.</title>
        <authorList>
            <person name="Kijpornyongpan T."/>
            <person name="Mondo S.J."/>
            <person name="Barry K."/>
            <person name="Sandor L."/>
            <person name="Lee J."/>
            <person name="Lipzen A."/>
            <person name="Pangilinan J."/>
            <person name="LaButti K."/>
            <person name="Hainaut M."/>
            <person name="Henrissat B."/>
            <person name="Grigoriev I.V."/>
            <person name="Spatafora J.W."/>
            <person name="Aime M.C."/>
        </authorList>
    </citation>
    <scope>NUCLEOTIDE SEQUENCE [LARGE SCALE GENOMIC DNA]</scope>
    <source>
        <strain evidence="2 3">MCA 5214</strain>
    </source>
</reference>
<proteinExistence type="predicted"/>
<organism evidence="2 3">
    <name type="scientific">Jaminaea rosea</name>
    <dbReference type="NCBI Taxonomy" id="1569628"/>
    <lineage>
        <taxon>Eukaryota</taxon>
        <taxon>Fungi</taxon>
        <taxon>Dikarya</taxon>
        <taxon>Basidiomycota</taxon>
        <taxon>Ustilaginomycotina</taxon>
        <taxon>Exobasidiomycetes</taxon>
        <taxon>Microstromatales</taxon>
        <taxon>Microstromatales incertae sedis</taxon>
        <taxon>Jaminaea</taxon>
    </lineage>
</organism>
<feature type="region of interest" description="Disordered" evidence="1">
    <location>
        <begin position="312"/>
        <end position="333"/>
    </location>
</feature>